<dbReference type="InterPro" id="IPR036852">
    <property type="entry name" value="Peptidase_S8/S53_dom_sf"/>
</dbReference>
<evidence type="ECO:0000256" key="3">
    <source>
        <dbReference type="ARBA" id="ARBA00022729"/>
    </source>
</evidence>
<evidence type="ECO:0000256" key="7">
    <source>
        <dbReference type="PROSITE-ProRule" id="PRU01240"/>
    </source>
</evidence>
<keyword evidence="14" id="KW-1185">Reference proteome</keyword>
<gene>
    <name evidence="13" type="ORF">XAT740_LOCUS37082</name>
</gene>
<dbReference type="GO" id="GO:0016020">
    <property type="term" value="C:membrane"/>
    <property type="evidence" value="ECO:0007669"/>
    <property type="project" value="InterPro"/>
</dbReference>
<feature type="transmembrane region" description="Helical" evidence="10">
    <location>
        <begin position="55"/>
        <end position="79"/>
    </location>
</feature>
<feature type="domain" description="Peptidase S8/S53" evidence="11">
    <location>
        <begin position="262"/>
        <end position="686"/>
    </location>
</feature>
<dbReference type="Pfam" id="PF00082">
    <property type="entry name" value="Peptidase_S8"/>
    <property type="match status" value="1"/>
</dbReference>
<evidence type="ECO:0000259" key="12">
    <source>
        <dbReference type="Pfam" id="PF06280"/>
    </source>
</evidence>
<feature type="domain" description="C5a peptidase/Subtilisin-like protease SBT2-like Fn3-like" evidence="12">
    <location>
        <begin position="756"/>
        <end position="868"/>
    </location>
</feature>
<dbReference type="InterPro" id="IPR023827">
    <property type="entry name" value="Peptidase_S8_Asp-AS"/>
</dbReference>
<evidence type="ECO:0000256" key="8">
    <source>
        <dbReference type="RuleBase" id="RU003355"/>
    </source>
</evidence>
<dbReference type="PANTHER" id="PTHR43806">
    <property type="entry name" value="PEPTIDASE S8"/>
    <property type="match status" value="1"/>
</dbReference>
<dbReference type="AlphaFoldDB" id="A0A815PUE2"/>
<feature type="region of interest" description="Disordered" evidence="9">
    <location>
        <begin position="1"/>
        <end position="25"/>
    </location>
</feature>
<feature type="compositionally biased region" description="Polar residues" evidence="9">
    <location>
        <begin position="1"/>
        <end position="22"/>
    </location>
</feature>
<evidence type="ECO:0000256" key="4">
    <source>
        <dbReference type="ARBA" id="ARBA00022801"/>
    </source>
</evidence>
<feature type="active site" description="Charge relay system" evidence="6 7">
    <location>
        <position position="324"/>
    </location>
</feature>
<dbReference type="InterPro" id="IPR015500">
    <property type="entry name" value="Peptidase_S8_subtilisin-rel"/>
</dbReference>
<dbReference type="GO" id="GO:0006508">
    <property type="term" value="P:proteolysis"/>
    <property type="evidence" value="ECO:0007669"/>
    <property type="project" value="UniProtKB-KW"/>
</dbReference>
<dbReference type="PANTHER" id="PTHR43806:SF66">
    <property type="entry name" value="SERIN ENDOPEPTIDASE"/>
    <property type="match status" value="1"/>
</dbReference>
<evidence type="ECO:0000256" key="10">
    <source>
        <dbReference type="SAM" id="Phobius"/>
    </source>
</evidence>
<evidence type="ECO:0008006" key="15">
    <source>
        <dbReference type="Google" id="ProtNLM"/>
    </source>
</evidence>
<dbReference type="InterPro" id="IPR013783">
    <property type="entry name" value="Ig-like_fold"/>
</dbReference>
<keyword evidence="10" id="KW-0472">Membrane</keyword>
<dbReference type="GO" id="GO:0004252">
    <property type="term" value="F:serine-type endopeptidase activity"/>
    <property type="evidence" value="ECO:0007669"/>
    <property type="project" value="UniProtKB-UniRule"/>
</dbReference>
<reference evidence="13" key="1">
    <citation type="submission" date="2021-02" db="EMBL/GenBank/DDBJ databases">
        <authorList>
            <person name="Nowell W R."/>
        </authorList>
    </citation>
    <scope>NUCLEOTIDE SEQUENCE</scope>
</reference>
<comment type="caution">
    <text evidence="13">The sequence shown here is derived from an EMBL/GenBank/DDBJ whole genome shotgun (WGS) entry which is preliminary data.</text>
</comment>
<keyword evidence="3" id="KW-0732">Signal</keyword>
<dbReference type="Gene3D" id="3.40.50.200">
    <property type="entry name" value="Peptidase S8/S53 domain"/>
    <property type="match status" value="2"/>
</dbReference>
<dbReference type="PRINTS" id="PR00723">
    <property type="entry name" value="SUBTILISIN"/>
</dbReference>
<dbReference type="InterPro" id="IPR000209">
    <property type="entry name" value="Peptidase_S8/S53_dom"/>
</dbReference>
<keyword evidence="10" id="KW-0812">Transmembrane</keyword>
<dbReference type="Pfam" id="PF06280">
    <property type="entry name" value="fn3_5"/>
    <property type="match status" value="1"/>
</dbReference>
<dbReference type="PROSITE" id="PS00138">
    <property type="entry name" value="SUBTILASE_SER"/>
    <property type="match status" value="1"/>
</dbReference>
<dbReference type="InterPro" id="IPR050131">
    <property type="entry name" value="Peptidase_S8_subtilisin-like"/>
</dbReference>
<dbReference type="PROSITE" id="PS51892">
    <property type="entry name" value="SUBTILASE"/>
    <property type="match status" value="1"/>
</dbReference>
<keyword evidence="2 7" id="KW-0645">Protease</keyword>
<evidence type="ECO:0000256" key="2">
    <source>
        <dbReference type="ARBA" id="ARBA00022670"/>
    </source>
</evidence>
<dbReference type="GO" id="GO:0005615">
    <property type="term" value="C:extracellular space"/>
    <property type="evidence" value="ECO:0007669"/>
    <property type="project" value="TreeGrafter"/>
</dbReference>
<keyword evidence="4 7" id="KW-0378">Hydrolase</keyword>
<dbReference type="InterPro" id="IPR022398">
    <property type="entry name" value="Peptidase_S8_His-AS"/>
</dbReference>
<organism evidence="13 14">
    <name type="scientific">Adineta ricciae</name>
    <name type="common">Rotifer</name>
    <dbReference type="NCBI Taxonomy" id="249248"/>
    <lineage>
        <taxon>Eukaryota</taxon>
        <taxon>Metazoa</taxon>
        <taxon>Spiralia</taxon>
        <taxon>Gnathifera</taxon>
        <taxon>Rotifera</taxon>
        <taxon>Eurotatoria</taxon>
        <taxon>Bdelloidea</taxon>
        <taxon>Adinetida</taxon>
        <taxon>Adinetidae</taxon>
        <taxon>Adineta</taxon>
    </lineage>
</organism>
<evidence type="ECO:0000256" key="6">
    <source>
        <dbReference type="PIRSR" id="PIRSR615500-1"/>
    </source>
</evidence>
<dbReference type="Gene3D" id="2.60.40.10">
    <property type="entry name" value="Immunoglobulins"/>
    <property type="match status" value="1"/>
</dbReference>
<evidence type="ECO:0000313" key="13">
    <source>
        <dbReference type="EMBL" id="CAF1454646.1"/>
    </source>
</evidence>
<evidence type="ECO:0000313" key="14">
    <source>
        <dbReference type="Proteomes" id="UP000663828"/>
    </source>
</evidence>
<evidence type="ECO:0000256" key="1">
    <source>
        <dbReference type="ARBA" id="ARBA00011073"/>
    </source>
</evidence>
<dbReference type="InterPro" id="IPR010435">
    <property type="entry name" value="C5a/SBT2-like_Fn3"/>
</dbReference>
<comment type="similarity">
    <text evidence="1 7 8">Belongs to the peptidase S8 family.</text>
</comment>
<keyword evidence="10" id="KW-1133">Transmembrane helix</keyword>
<dbReference type="EMBL" id="CAJNOR010003862">
    <property type="protein sequence ID" value="CAF1454646.1"/>
    <property type="molecule type" value="Genomic_DNA"/>
</dbReference>
<evidence type="ECO:0000256" key="5">
    <source>
        <dbReference type="ARBA" id="ARBA00022825"/>
    </source>
</evidence>
<dbReference type="PROSITE" id="PS00137">
    <property type="entry name" value="SUBTILASE_HIS"/>
    <property type="match status" value="1"/>
</dbReference>
<name>A0A815PUE2_ADIRI</name>
<accession>A0A815PUE2</accession>
<feature type="active site" description="Charge relay system" evidence="6 7">
    <location>
        <position position="271"/>
    </location>
</feature>
<evidence type="ECO:0000256" key="9">
    <source>
        <dbReference type="SAM" id="MobiDB-lite"/>
    </source>
</evidence>
<protein>
    <recommendedName>
        <fullName evidence="15">Peptidase S8/S53 domain-containing protein</fullName>
    </recommendedName>
</protein>
<dbReference type="InterPro" id="IPR023828">
    <property type="entry name" value="Peptidase_S8_Ser-AS"/>
</dbReference>
<dbReference type="PROSITE" id="PS00136">
    <property type="entry name" value="SUBTILASE_ASP"/>
    <property type="match status" value="1"/>
</dbReference>
<sequence length="1042" mass="110090">MGDTNVGFTDVSQQPSSPTVRQPSVAVVSPKAARYQANNNEEEETSCMQKPKNKCLVVGASIVVAIIIIVLVIVLPVVLTRKSSSNATGDSTSSTTSQPYITKCQSTMSKTFAKTAQLPSVNDARPKVKMAPAPEKIGNNVLVKGAYLVEFALDAAEKTQARTITRSLQLSHSIDPSAVTIRRSIQSSLFSGTSFSVDQDHPVEAIENIEGIVAVYPIYTIPRPQPVRTLGYNELYNTGSDTINSYNSTGISYIHDVYKNFGAGVRVAVIDSGVYYLHPALGGCFGQGCKVEFGYDLVGDDFSSSSSAAMPDPDPLDNCSESSHGTHVAGIIAANSTGITNLNFTSYMPFLGVAPQVTLGAYRVFSCQGGSPSDAVTEAIYRAYNDRADVINLSLGAPGPYPGTAEGVAIKRVTDAGGTKACSLFCNFQVRFSPVVYVAVAASNDGQAGVQTTDDIANEAVSMTVGSIDNKYTLLTNSSIIIGPNSTKILYQPGTNYGAWRSIVNSTIVVNDPSGKNSDDGCNGPSIVVMGVVVLFHFQDNDQCGTGVRCSKASAQGAIGCLIYNTSNVEGSSNIPSGSVSLSDGLSIISTVVANSSAMYMFTGWIEPITRDTAGTVSDFSSIGPNGDLLLKPQLCGIGGSVYSTISPFAAATQGLTRMYALYSGTSMATPYIAGTLALFLASLGNPAPSTASGIASNGVCRPSFSVATSIFQSTAQTVNNYGSTLLSNALQQGSGLVDIRRAIKATTMLSPSDLSLNDTVRTASSYTVTVYNIGTTTASYKVTHGGAALATPKDADSDQLLAVPIYSADYANVTIDPSAFQLQPGQSRQITLRFMPPTTVNASLLPFYSGFIYVTNQNSGDVVHLPYAGAIGDYSKAHIIVQTALNNVRTGILSESGGYISTIEQETLNATMGIRILSVLAWSTRLYFAEIIAVNDTSLPTQNQSLGILAYGTNGVPFYQANVQRNAAIPTQSVTDGDMYTWYGYYYACPAASTGSCSASTTSMLSQGQYRVRFSALKHFGNLSNPNDYEFYRSPPFFLIY</sequence>
<dbReference type="Proteomes" id="UP000663828">
    <property type="component" value="Unassembled WGS sequence"/>
</dbReference>
<proteinExistence type="inferred from homology"/>
<evidence type="ECO:0000259" key="11">
    <source>
        <dbReference type="Pfam" id="PF00082"/>
    </source>
</evidence>
<dbReference type="SUPFAM" id="SSF52743">
    <property type="entry name" value="Subtilisin-like"/>
    <property type="match status" value="1"/>
</dbReference>
<keyword evidence="5 7" id="KW-0720">Serine protease</keyword>
<feature type="active site" description="Charge relay system" evidence="6 7">
    <location>
        <position position="667"/>
    </location>
</feature>